<keyword evidence="12" id="KW-1185">Reference proteome</keyword>
<dbReference type="Pfam" id="PF06522">
    <property type="entry name" value="B12D"/>
    <property type="match status" value="1"/>
</dbReference>
<evidence type="ECO:0000256" key="2">
    <source>
        <dbReference type="ARBA" id="ARBA00022448"/>
    </source>
</evidence>
<dbReference type="KEGG" id="pdic:114493388"/>
<reference evidence="13" key="1">
    <citation type="submission" date="2025-08" db="UniProtKB">
        <authorList>
            <consortium name="RefSeq"/>
        </authorList>
    </citation>
    <scope>IDENTIFICATION</scope>
    <source>
        <tissue evidence="13">Muscle</tissue>
    </source>
</reference>
<evidence type="ECO:0000256" key="8">
    <source>
        <dbReference type="ARBA" id="ARBA00023128"/>
    </source>
</evidence>
<dbReference type="AlphaFoldDB" id="A0A7E6DT05"/>
<keyword evidence="8" id="KW-0496">Mitochondrion</keyword>
<keyword evidence="9" id="KW-0472">Membrane</keyword>
<evidence type="ECO:0000256" key="5">
    <source>
        <dbReference type="ARBA" id="ARBA00022792"/>
    </source>
</evidence>
<evidence type="ECO:0000256" key="1">
    <source>
        <dbReference type="ARBA" id="ARBA00004434"/>
    </source>
</evidence>
<dbReference type="OrthoDB" id="5511684at2759"/>
<dbReference type="Proteomes" id="UP000504628">
    <property type="component" value="Chromosome 1"/>
</dbReference>
<dbReference type="InterPro" id="IPR010530">
    <property type="entry name" value="B12D"/>
</dbReference>
<evidence type="ECO:0000313" key="12">
    <source>
        <dbReference type="Proteomes" id="UP000504628"/>
    </source>
</evidence>
<name>A0A7E6DT05_9CHIR</name>
<keyword evidence="5" id="KW-0999">Mitochondrion inner membrane</keyword>
<organism evidence="12 13">
    <name type="scientific">Phyllostomus discolor</name>
    <name type="common">pale spear-nosed bat</name>
    <dbReference type="NCBI Taxonomy" id="89673"/>
    <lineage>
        <taxon>Eukaryota</taxon>
        <taxon>Metazoa</taxon>
        <taxon>Chordata</taxon>
        <taxon>Craniata</taxon>
        <taxon>Vertebrata</taxon>
        <taxon>Euteleostomi</taxon>
        <taxon>Mammalia</taxon>
        <taxon>Eutheria</taxon>
        <taxon>Laurasiatheria</taxon>
        <taxon>Chiroptera</taxon>
        <taxon>Yangochiroptera</taxon>
        <taxon>Phyllostomidae</taxon>
        <taxon>Phyllostominae</taxon>
        <taxon>Phyllostomus</taxon>
    </lineage>
</organism>
<evidence type="ECO:0000256" key="9">
    <source>
        <dbReference type="ARBA" id="ARBA00023136"/>
    </source>
</evidence>
<dbReference type="RefSeq" id="XP_035881930.1">
    <property type="nucleotide sequence ID" value="XM_036026037.1"/>
</dbReference>
<accession>A0A7E6DT05</accession>
<dbReference type="GO" id="GO:0005743">
    <property type="term" value="C:mitochondrial inner membrane"/>
    <property type="evidence" value="ECO:0007669"/>
    <property type="project" value="UniProtKB-SubCell"/>
</dbReference>
<keyword evidence="2" id="KW-0813">Transport</keyword>
<gene>
    <name evidence="13" type="primary">LOC114493388</name>
</gene>
<dbReference type="PANTHER" id="PTHR14256:SF4">
    <property type="entry name" value="CYTOCHROME C OXIDASE SUBUNIT NDUFA4"/>
    <property type="match status" value="1"/>
</dbReference>
<comment type="similarity">
    <text evidence="10">Belongs to the complex IV NDUFA4 subunit family.</text>
</comment>
<sequence length="83" mass="9329">MLCQILSQAKKYSSLIPLFVRIGAGDTGTVLYVTRLALSTHLVSMGTKRIIQKPQNKQSPNEQYKFHSVNADYSKLKKEGPDF</sequence>
<proteinExistence type="inferred from homology"/>
<dbReference type="PANTHER" id="PTHR14256">
    <property type="entry name" value="NADH-UBIQUINONE OXIDOREDUCTASE MLRQ SUBUNIT"/>
    <property type="match status" value="1"/>
</dbReference>
<dbReference type="GeneID" id="114493388"/>
<comment type="subcellular location">
    <subcellularLocation>
        <location evidence="1">Mitochondrion inner membrane</location>
        <topology evidence="1">Single-pass membrane protein</topology>
    </subcellularLocation>
</comment>
<keyword evidence="4" id="KW-0812">Transmembrane</keyword>
<evidence type="ECO:0000256" key="7">
    <source>
        <dbReference type="ARBA" id="ARBA00022989"/>
    </source>
</evidence>
<keyword evidence="6" id="KW-0249">Electron transport</keyword>
<dbReference type="InParanoid" id="A0A7E6DT05"/>
<evidence type="ECO:0000256" key="6">
    <source>
        <dbReference type="ARBA" id="ARBA00022982"/>
    </source>
</evidence>
<keyword evidence="3" id="KW-0679">Respiratory chain</keyword>
<protein>
    <recommendedName>
        <fullName evidence="11">Cytochrome c oxidase subunit NDUFA4</fullName>
    </recommendedName>
</protein>
<keyword evidence="7" id="KW-1133">Transmembrane helix</keyword>
<evidence type="ECO:0000256" key="3">
    <source>
        <dbReference type="ARBA" id="ARBA00022660"/>
    </source>
</evidence>
<evidence type="ECO:0000256" key="4">
    <source>
        <dbReference type="ARBA" id="ARBA00022692"/>
    </source>
</evidence>
<evidence type="ECO:0000256" key="11">
    <source>
        <dbReference type="ARBA" id="ARBA00041121"/>
    </source>
</evidence>
<evidence type="ECO:0000256" key="10">
    <source>
        <dbReference type="ARBA" id="ARBA00038186"/>
    </source>
</evidence>
<evidence type="ECO:0000313" key="13">
    <source>
        <dbReference type="RefSeq" id="XP_035881930.1"/>
    </source>
</evidence>